<proteinExistence type="predicted"/>
<protein>
    <submittedName>
        <fullName evidence="2">GAF domain-containing protein</fullName>
    </submittedName>
</protein>
<dbReference type="InterPro" id="IPR003018">
    <property type="entry name" value="GAF"/>
</dbReference>
<dbReference type="Proteomes" id="UP000703893">
    <property type="component" value="Unassembled WGS sequence"/>
</dbReference>
<comment type="caution">
    <text evidence="2">The sequence shown here is derived from an EMBL/GenBank/DDBJ whole genome shotgun (WGS) entry which is preliminary data.</text>
</comment>
<dbReference type="EMBL" id="VGJX01000072">
    <property type="protein sequence ID" value="MBM3273899.1"/>
    <property type="molecule type" value="Genomic_DNA"/>
</dbReference>
<reference evidence="2 3" key="1">
    <citation type="submission" date="2019-03" db="EMBL/GenBank/DDBJ databases">
        <title>Lake Tanganyika Metagenome-Assembled Genomes (MAGs).</title>
        <authorList>
            <person name="Tran P."/>
        </authorList>
    </citation>
    <scope>NUCLEOTIDE SEQUENCE [LARGE SCALE GENOMIC DNA]</scope>
    <source>
        <strain evidence="2">K_DeepCast_65m_m2_236</strain>
    </source>
</reference>
<organism evidence="2 3">
    <name type="scientific">Candidatus Tanganyikabacteria bacterium</name>
    <dbReference type="NCBI Taxonomy" id="2961651"/>
    <lineage>
        <taxon>Bacteria</taxon>
        <taxon>Bacillati</taxon>
        <taxon>Candidatus Sericytochromatia</taxon>
        <taxon>Candidatus Tanganyikabacteria</taxon>
    </lineage>
</organism>
<evidence type="ECO:0000313" key="2">
    <source>
        <dbReference type="EMBL" id="MBM3273899.1"/>
    </source>
</evidence>
<evidence type="ECO:0000313" key="3">
    <source>
        <dbReference type="Proteomes" id="UP000703893"/>
    </source>
</evidence>
<feature type="domain" description="GAF" evidence="1">
    <location>
        <begin position="26"/>
        <end position="138"/>
    </location>
</feature>
<evidence type="ECO:0000259" key="1">
    <source>
        <dbReference type="Pfam" id="PF13492"/>
    </source>
</evidence>
<dbReference type="AlphaFoldDB" id="A0A937X466"/>
<dbReference type="SUPFAM" id="SSF55781">
    <property type="entry name" value="GAF domain-like"/>
    <property type="match status" value="1"/>
</dbReference>
<accession>A0A937X466</accession>
<dbReference type="Gene3D" id="3.30.450.40">
    <property type="match status" value="1"/>
</dbReference>
<name>A0A937X466_9BACT</name>
<dbReference type="Pfam" id="PF13492">
    <property type="entry name" value="GAF_3"/>
    <property type="match status" value="1"/>
</dbReference>
<sequence>MRTVSEICADLSALADAGALPGPLARVGSVLDATGLIVWVASNDGSSLSPVATHGFDPRLVQRIGKVGRDSANLTASAFRESSPKVSAATESAPAALAVPMCGPTGPAGVLSVELKAGQAVDESKVALAAIVAAQLATLTMPIAQPETRDVADIAQAPKAQSA</sequence>
<dbReference type="InterPro" id="IPR029016">
    <property type="entry name" value="GAF-like_dom_sf"/>
</dbReference>
<gene>
    <name evidence="2" type="ORF">FJZ00_02010</name>
</gene>